<organism evidence="2 3">
    <name type="scientific">candidate division WS6 bacterium OLB20</name>
    <dbReference type="NCBI Taxonomy" id="1617426"/>
    <lineage>
        <taxon>Bacteria</taxon>
        <taxon>Candidatus Dojkabacteria</taxon>
    </lineage>
</organism>
<protein>
    <submittedName>
        <fullName evidence="2">Uncharacterized protein</fullName>
    </submittedName>
</protein>
<accession>A0A136LW81</accession>
<evidence type="ECO:0000313" key="3">
    <source>
        <dbReference type="Proteomes" id="UP000070457"/>
    </source>
</evidence>
<comment type="caution">
    <text evidence="2">The sequence shown here is derived from an EMBL/GenBank/DDBJ whole genome shotgun (WGS) entry which is preliminary data.</text>
</comment>
<evidence type="ECO:0000256" key="1">
    <source>
        <dbReference type="SAM" id="MobiDB-lite"/>
    </source>
</evidence>
<dbReference type="AlphaFoldDB" id="A0A136LW81"/>
<feature type="region of interest" description="Disordered" evidence="1">
    <location>
        <begin position="491"/>
        <end position="510"/>
    </location>
</feature>
<sequence length="714" mass="81622">MVEQQEVTVRQIRLLLDRINAPTRKIFQNVFRELQTLQAIEEHVPEEFVPLELTRVNPAREFYPEDRLDTDFTTSVSKSEIPFLVRILAGEQDPDIFLEEMMHEEDINGETVITGWYREYAEWCFASDAEYEQLHERKTVIKSQRAAGQITDDEAKQQLRIITEARRELTNRENPFFKLHIPTGEGRSELSISRYRGIQQESLNFFHTFVARSLLGRLSLPANSLESDMETVAGIRPRSETESPLSDKQERDAIADFYATRLPLALEAVKEASGGAAVAQAEMELDMLQRESRENTDPLFATRQDLERAAAAILFREIICPVVLPYRGRQYWTESYFQSMGPQFALLGFDPRMPRLMFEVWKLSHRGPESAMTMWHHASHNSRLDLTDRRWQAKLYPEGYSREATSTLRDTVSLDDIGVSGVPVNSDATPEISADRWWYQPQAAHHFKTGEVLTRVLQRSGVDVPPALIRQRALLKGTPDNVIWTDGRITQIDDKSGDPPQPSAEELTTPELPRRSSMIEHLLVQYVGQLLKEGYPGNVKATRGIIPLNFRHLTAGAFMSRVVYETVPTVYRRTHAGVNGFAVEEIEPAADDKKIAGRTLAALLDIKIRHKQAIADAKAAWKSDEGRAEFDFITMLAILKQMRGFTYEILDVMFDTDGNKQFELHDILSLLAHHEESFTYQTYAQKMHESLAQRPEGTAPGTVIRDIIRQEFNY</sequence>
<dbReference type="STRING" id="1617426.TR69_WS6001001498"/>
<gene>
    <name evidence="2" type="ORF">TR69_WS6001001498</name>
</gene>
<dbReference type="Proteomes" id="UP000070457">
    <property type="component" value="Unassembled WGS sequence"/>
</dbReference>
<proteinExistence type="predicted"/>
<reference evidence="2 3" key="1">
    <citation type="submission" date="2015-02" db="EMBL/GenBank/DDBJ databases">
        <title>Improved understanding of the partial-nitritation anammox process through 23 genomes representing the majority of the microbial community.</title>
        <authorList>
            <person name="Speth D.R."/>
            <person name="In T Zandt M."/>
            <person name="Guerrero Cruz S."/>
            <person name="Jetten M.S."/>
            <person name="Dutilh B.E."/>
        </authorList>
    </citation>
    <scope>NUCLEOTIDE SEQUENCE [LARGE SCALE GENOMIC DNA]</scope>
    <source>
        <strain evidence="2">OLB20</strain>
    </source>
</reference>
<dbReference type="EMBL" id="JYNZ01000006">
    <property type="protein sequence ID" value="KXK25892.1"/>
    <property type="molecule type" value="Genomic_DNA"/>
</dbReference>
<name>A0A136LW81_9BACT</name>
<evidence type="ECO:0000313" key="2">
    <source>
        <dbReference type="EMBL" id="KXK25892.1"/>
    </source>
</evidence>